<dbReference type="EMBL" id="JAUUTY010000007">
    <property type="protein sequence ID" value="KAK1604626.1"/>
    <property type="molecule type" value="Genomic_DNA"/>
</dbReference>
<dbReference type="PANTHER" id="PTHR31099">
    <property type="entry name" value="OS06G0165300 PROTEIN"/>
    <property type="match status" value="1"/>
</dbReference>
<comment type="caution">
    <text evidence="2">The sequence shown here is derived from an EMBL/GenBank/DDBJ whole genome shotgun (WGS) entry which is preliminary data.</text>
</comment>
<sequence length="224" mass="24759">MCRKYSIPDDFTPVIAGDRSPRAPPRGSVVVYADELEAGMRLPLHPFYVTVLSHYGIAPGQLMPNGWRALAGFVVLSHFTGVPPSLAVFRHFFSLCGFPHKHYSFSGNDAVGILFRQPNLKNPGWKEEYFFLSSTAPWPCPVQWGAHYRASNFQQVLTRTEEVVAANLLRARGASPVDLRMYLHESNMAKASIIRPPSPPPAPQAQGGVSIVELSYNVAINLKV</sequence>
<evidence type="ECO:0000313" key="3">
    <source>
        <dbReference type="Proteomes" id="UP001231189"/>
    </source>
</evidence>
<dbReference type="AlphaFoldDB" id="A0AAD8VGV3"/>
<organism evidence="2 3">
    <name type="scientific">Lolium multiflorum</name>
    <name type="common">Italian ryegrass</name>
    <name type="synonym">Lolium perenne subsp. multiflorum</name>
    <dbReference type="NCBI Taxonomy" id="4521"/>
    <lineage>
        <taxon>Eukaryota</taxon>
        <taxon>Viridiplantae</taxon>
        <taxon>Streptophyta</taxon>
        <taxon>Embryophyta</taxon>
        <taxon>Tracheophyta</taxon>
        <taxon>Spermatophyta</taxon>
        <taxon>Magnoliopsida</taxon>
        <taxon>Liliopsida</taxon>
        <taxon>Poales</taxon>
        <taxon>Poaceae</taxon>
        <taxon>BOP clade</taxon>
        <taxon>Pooideae</taxon>
        <taxon>Poodae</taxon>
        <taxon>Poeae</taxon>
        <taxon>Poeae Chloroplast Group 2 (Poeae type)</taxon>
        <taxon>Loliodinae</taxon>
        <taxon>Loliinae</taxon>
        <taxon>Lolium</taxon>
    </lineage>
</organism>
<evidence type="ECO:0000259" key="1">
    <source>
        <dbReference type="Pfam" id="PF04195"/>
    </source>
</evidence>
<dbReference type="InterPro" id="IPR007321">
    <property type="entry name" value="Transposase_28"/>
</dbReference>
<dbReference type="Pfam" id="PF04195">
    <property type="entry name" value="Transposase_28"/>
    <property type="match status" value="1"/>
</dbReference>
<gene>
    <name evidence="2" type="ORF">QYE76_028299</name>
</gene>
<evidence type="ECO:0000313" key="2">
    <source>
        <dbReference type="EMBL" id="KAK1604626.1"/>
    </source>
</evidence>
<proteinExistence type="predicted"/>
<dbReference type="Proteomes" id="UP001231189">
    <property type="component" value="Unassembled WGS sequence"/>
</dbReference>
<feature type="domain" description="Transposase (putative) gypsy type" evidence="1">
    <location>
        <begin position="30"/>
        <end position="96"/>
    </location>
</feature>
<keyword evidence="3" id="KW-1185">Reference proteome</keyword>
<name>A0AAD8VGV3_LOLMU</name>
<accession>A0AAD8VGV3</accession>
<dbReference type="PANTHER" id="PTHR31099:SF28">
    <property type="entry name" value="F5J5.12"/>
    <property type="match status" value="1"/>
</dbReference>
<protein>
    <recommendedName>
        <fullName evidence="1">Transposase (putative) gypsy type domain-containing protein</fullName>
    </recommendedName>
</protein>
<reference evidence="2" key="1">
    <citation type="submission" date="2023-07" db="EMBL/GenBank/DDBJ databases">
        <title>A chromosome-level genome assembly of Lolium multiflorum.</title>
        <authorList>
            <person name="Chen Y."/>
            <person name="Copetti D."/>
            <person name="Kolliker R."/>
            <person name="Studer B."/>
        </authorList>
    </citation>
    <scope>NUCLEOTIDE SEQUENCE</scope>
    <source>
        <strain evidence="2">02402/16</strain>
        <tissue evidence="2">Leaf</tissue>
    </source>
</reference>